<feature type="compositionally biased region" description="Basic residues" evidence="1">
    <location>
        <begin position="21"/>
        <end position="33"/>
    </location>
</feature>
<proteinExistence type="predicted"/>
<organism evidence="2">
    <name type="scientific">viral metagenome</name>
    <dbReference type="NCBI Taxonomy" id="1070528"/>
    <lineage>
        <taxon>unclassified sequences</taxon>
        <taxon>metagenomes</taxon>
        <taxon>organismal metagenomes</taxon>
    </lineage>
</organism>
<feature type="compositionally biased region" description="Polar residues" evidence="1">
    <location>
        <begin position="1"/>
        <end position="12"/>
    </location>
</feature>
<evidence type="ECO:0000256" key="1">
    <source>
        <dbReference type="SAM" id="MobiDB-lite"/>
    </source>
</evidence>
<dbReference type="AlphaFoldDB" id="A0A6C0DLP2"/>
<feature type="region of interest" description="Disordered" evidence="1">
    <location>
        <begin position="1"/>
        <end position="38"/>
    </location>
</feature>
<evidence type="ECO:0000313" key="2">
    <source>
        <dbReference type="EMBL" id="QHT16779.1"/>
    </source>
</evidence>
<dbReference type="EMBL" id="MN739626">
    <property type="protein sequence ID" value="QHT16779.1"/>
    <property type="molecule type" value="Genomic_DNA"/>
</dbReference>
<reference evidence="2" key="1">
    <citation type="journal article" date="2020" name="Nature">
        <title>Giant virus diversity and host interactions through global metagenomics.</title>
        <authorList>
            <person name="Schulz F."/>
            <person name="Roux S."/>
            <person name="Paez-Espino D."/>
            <person name="Jungbluth S."/>
            <person name="Walsh D.A."/>
            <person name="Denef V.J."/>
            <person name="McMahon K.D."/>
            <person name="Konstantinidis K.T."/>
            <person name="Eloe-Fadrosh E.A."/>
            <person name="Kyrpides N.C."/>
            <person name="Woyke T."/>
        </authorList>
    </citation>
    <scope>NUCLEOTIDE SEQUENCE</scope>
    <source>
        <strain evidence="2">GVMAG-M-3300023174-189</strain>
    </source>
</reference>
<name>A0A6C0DLP2_9ZZZZ</name>
<protein>
    <submittedName>
        <fullName evidence="2">Uncharacterized protein</fullName>
    </submittedName>
</protein>
<accession>A0A6C0DLP2</accession>
<sequence length="195" mass="22521">MDPSIKSLTITGSAAEDATRSRLKALGSRRKRNPVKEEDEFIEQAKNFAMQKVEEVKILQKPQVILQQKVEPKVEPKVELKLQPKPEVKLETNVILNPPKQSRVKLQPKFSQSNSKHTEPINTTRRARRIKLNVSNLTHRFTRAKKLKDETEKKSMESVRDYLLQKGVIQAKSKAPEKMLRSMYSDFMLMNDQAL</sequence>